<dbReference type="AlphaFoldDB" id="A0AAV1SF37"/>
<accession>A0AAV1SF37</accession>
<protein>
    <submittedName>
        <fullName evidence="1">Uncharacterized protein</fullName>
    </submittedName>
</protein>
<reference evidence="1 2" key="1">
    <citation type="submission" date="2024-01" db="EMBL/GenBank/DDBJ databases">
        <authorList>
            <person name="Waweru B."/>
        </authorList>
    </citation>
    <scope>NUCLEOTIDE SEQUENCE [LARGE SCALE GENOMIC DNA]</scope>
</reference>
<name>A0AAV1SF37_9ROSI</name>
<gene>
    <name evidence="1" type="ORF">DCAF_LOCUS22775</name>
</gene>
<sequence length="98" mass="11139">MDNLFTLGSLALKRLRDYSHITGILSLERMCNSCVFSTLNKNKSKVNERLYIDNIGETKLMFVKILNEGRDEAMLIDIILTLPSSLIISDRYNEVGTP</sequence>
<comment type="caution">
    <text evidence="1">The sequence shown here is derived from an EMBL/GenBank/DDBJ whole genome shotgun (WGS) entry which is preliminary data.</text>
</comment>
<evidence type="ECO:0000313" key="1">
    <source>
        <dbReference type="EMBL" id="CAK7350051.1"/>
    </source>
</evidence>
<proteinExistence type="predicted"/>
<dbReference type="Proteomes" id="UP001314170">
    <property type="component" value="Unassembled WGS sequence"/>
</dbReference>
<keyword evidence="2" id="KW-1185">Reference proteome</keyword>
<evidence type="ECO:0000313" key="2">
    <source>
        <dbReference type="Proteomes" id="UP001314170"/>
    </source>
</evidence>
<dbReference type="EMBL" id="CAWUPB010001181">
    <property type="protein sequence ID" value="CAK7350051.1"/>
    <property type="molecule type" value="Genomic_DNA"/>
</dbReference>
<organism evidence="1 2">
    <name type="scientific">Dovyalis caffra</name>
    <dbReference type="NCBI Taxonomy" id="77055"/>
    <lineage>
        <taxon>Eukaryota</taxon>
        <taxon>Viridiplantae</taxon>
        <taxon>Streptophyta</taxon>
        <taxon>Embryophyta</taxon>
        <taxon>Tracheophyta</taxon>
        <taxon>Spermatophyta</taxon>
        <taxon>Magnoliopsida</taxon>
        <taxon>eudicotyledons</taxon>
        <taxon>Gunneridae</taxon>
        <taxon>Pentapetalae</taxon>
        <taxon>rosids</taxon>
        <taxon>fabids</taxon>
        <taxon>Malpighiales</taxon>
        <taxon>Salicaceae</taxon>
        <taxon>Flacourtieae</taxon>
        <taxon>Dovyalis</taxon>
    </lineage>
</organism>